<dbReference type="RefSeq" id="WP_138931912.1">
    <property type="nucleotide sequence ID" value="NZ_SWMU01000002.1"/>
</dbReference>
<reference evidence="2 3" key="1">
    <citation type="submission" date="2019-04" db="EMBL/GenBank/DDBJ databases">
        <title>Psychroflexus halotolerans sp. nov., isolated from a marine solar saltern.</title>
        <authorList>
            <person name="Feng X."/>
        </authorList>
    </citation>
    <scope>NUCLEOTIDE SEQUENCE [LARGE SCALE GENOMIC DNA]</scope>
    <source>
        <strain evidence="2 3">WDS2C27</strain>
    </source>
</reference>
<dbReference type="OrthoDB" id="1162264at2"/>
<name>A0A4U5TRD6_9FLAO</name>
<comment type="caution">
    <text evidence="2">The sequence shown here is derived from an EMBL/GenBank/DDBJ whole genome shotgun (WGS) entry which is preliminary data.</text>
</comment>
<keyword evidence="3" id="KW-1185">Reference proteome</keyword>
<dbReference type="EMBL" id="SWMU01000002">
    <property type="protein sequence ID" value="TKS56810.1"/>
    <property type="molecule type" value="Genomic_DNA"/>
</dbReference>
<dbReference type="PROSITE" id="PS51257">
    <property type="entry name" value="PROKAR_LIPOPROTEIN"/>
    <property type="match status" value="1"/>
</dbReference>
<evidence type="ECO:0000313" key="2">
    <source>
        <dbReference type="EMBL" id="TKS56810.1"/>
    </source>
</evidence>
<feature type="chain" id="PRO_5020229570" evidence="1">
    <location>
        <begin position="24"/>
        <end position="118"/>
    </location>
</feature>
<organism evidence="2 3">
    <name type="scientific">Mesohalobacter halotolerans</name>
    <dbReference type="NCBI Taxonomy" id="1883405"/>
    <lineage>
        <taxon>Bacteria</taxon>
        <taxon>Pseudomonadati</taxon>
        <taxon>Bacteroidota</taxon>
        <taxon>Flavobacteriia</taxon>
        <taxon>Flavobacteriales</taxon>
        <taxon>Flavobacteriaceae</taxon>
        <taxon>Mesohalobacter</taxon>
    </lineage>
</organism>
<accession>A0A4U5TRD6</accession>
<gene>
    <name evidence="2" type="ORF">FCN74_07230</name>
</gene>
<keyword evidence="1" id="KW-0732">Signal</keyword>
<protein>
    <submittedName>
        <fullName evidence="2">Uncharacterized protein</fullName>
    </submittedName>
</protein>
<feature type="signal peptide" evidence="1">
    <location>
        <begin position="1"/>
        <end position="23"/>
    </location>
</feature>
<dbReference type="Proteomes" id="UP000306552">
    <property type="component" value="Unassembled WGS sequence"/>
</dbReference>
<proteinExistence type="predicted"/>
<evidence type="ECO:0000313" key="3">
    <source>
        <dbReference type="Proteomes" id="UP000306552"/>
    </source>
</evidence>
<dbReference type="AlphaFoldDB" id="A0A4U5TRD6"/>
<sequence length="118" mass="13593">MINLLKPMTLMLFLMFVSCNSTKNPKTENDAATEKAKKMIADGFKKGIIIAFDKKSNCPYIIKLQKSNQTAFLDPVDLPAKFKEDKMAIWFKFTPSRRIKRCQKANPVLLNDEIHLRN</sequence>
<evidence type="ECO:0000256" key="1">
    <source>
        <dbReference type="SAM" id="SignalP"/>
    </source>
</evidence>